<evidence type="ECO:0000313" key="2">
    <source>
        <dbReference type="Proteomes" id="UP000619265"/>
    </source>
</evidence>
<gene>
    <name evidence="1" type="ORF">F2P56_008373</name>
</gene>
<dbReference type="Proteomes" id="UP000619265">
    <property type="component" value="Unassembled WGS sequence"/>
</dbReference>
<dbReference type="AlphaFoldDB" id="A0A834CV48"/>
<reference evidence="1" key="2">
    <citation type="submission" date="2020-03" db="EMBL/GenBank/DDBJ databases">
        <title>Walnut 2.0.</title>
        <authorList>
            <person name="Marrano A."/>
            <person name="Britton M."/>
            <person name="Zimin A.V."/>
            <person name="Zaini P.A."/>
            <person name="Workman R."/>
            <person name="Puiu D."/>
            <person name="Bianco L."/>
            <person name="Allen B.J."/>
            <person name="Troggio M."/>
            <person name="Leslie C.A."/>
            <person name="Timp W."/>
            <person name="Dendekar A."/>
            <person name="Salzberg S.L."/>
            <person name="Neale D.B."/>
        </authorList>
    </citation>
    <scope>NUCLEOTIDE SEQUENCE</scope>
    <source>
        <tissue evidence="1">Leaves</tissue>
    </source>
</reference>
<organism evidence="1 2">
    <name type="scientific">Juglans regia</name>
    <name type="common">English walnut</name>
    <dbReference type="NCBI Taxonomy" id="51240"/>
    <lineage>
        <taxon>Eukaryota</taxon>
        <taxon>Viridiplantae</taxon>
        <taxon>Streptophyta</taxon>
        <taxon>Embryophyta</taxon>
        <taxon>Tracheophyta</taxon>
        <taxon>Spermatophyta</taxon>
        <taxon>Magnoliopsida</taxon>
        <taxon>eudicotyledons</taxon>
        <taxon>Gunneridae</taxon>
        <taxon>Pentapetalae</taxon>
        <taxon>rosids</taxon>
        <taxon>fabids</taxon>
        <taxon>Fagales</taxon>
        <taxon>Juglandaceae</taxon>
        <taxon>Juglans</taxon>
    </lineage>
</organism>
<comment type="caution">
    <text evidence="1">The sequence shown here is derived from an EMBL/GenBank/DDBJ whole genome shotgun (WGS) entry which is preliminary data.</text>
</comment>
<protein>
    <submittedName>
        <fullName evidence="1">Uncharacterized protein</fullName>
    </submittedName>
</protein>
<dbReference type="Gramene" id="Jr04_02240_p2">
    <property type="protein sequence ID" value="cds.Jr04_02240_p2"/>
    <property type="gene ID" value="Jr04_02240"/>
</dbReference>
<accession>A0A834CV48</accession>
<dbReference type="EMBL" id="LIHL02000004">
    <property type="protein sequence ID" value="KAF5471594.1"/>
    <property type="molecule type" value="Genomic_DNA"/>
</dbReference>
<name>A0A834CV48_JUGRE</name>
<proteinExistence type="predicted"/>
<sequence>SHSEFYTERHFNFLCSYKRPLLFHFAFSTVDPCSTRVPQQSAKSKRESEIEHRKNRRGLFIFFRFIFNQINALGSNPPLLNSQIPFASSSSFSSSSSSSSVLFIQISISDYEVSIRCIAVIHQVLGVTFSGFSCRHRID</sequence>
<reference evidence="1" key="1">
    <citation type="submission" date="2015-10" db="EMBL/GenBank/DDBJ databases">
        <authorList>
            <person name="Martinez-Garcia P.J."/>
            <person name="Crepeau M.W."/>
            <person name="Puiu D."/>
            <person name="Gonzalez-Ibeas D."/>
            <person name="Whalen J."/>
            <person name="Stevens K."/>
            <person name="Paul R."/>
            <person name="Butterfield T."/>
            <person name="Britton M."/>
            <person name="Reagan R."/>
            <person name="Chakraborty S."/>
            <person name="Walawage S.L."/>
            <person name="Vasquez-Gross H.A."/>
            <person name="Cardeno C."/>
            <person name="Famula R."/>
            <person name="Pratt K."/>
            <person name="Kuruganti S."/>
            <person name="Aradhya M.K."/>
            <person name="Leslie C.A."/>
            <person name="Dandekar A.M."/>
            <person name="Salzberg S.L."/>
            <person name="Wegrzyn J.L."/>
            <person name="Langley C.H."/>
            <person name="Neale D.B."/>
        </authorList>
    </citation>
    <scope>NUCLEOTIDE SEQUENCE</scope>
    <source>
        <tissue evidence="1">Leaves</tissue>
    </source>
</reference>
<feature type="non-terminal residue" evidence="1">
    <location>
        <position position="1"/>
    </location>
</feature>
<evidence type="ECO:0000313" key="1">
    <source>
        <dbReference type="EMBL" id="KAF5471594.1"/>
    </source>
</evidence>